<proteinExistence type="predicted"/>
<dbReference type="Pfam" id="PF13612">
    <property type="entry name" value="DDE_Tnp_1_3"/>
    <property type="match status" value="1"/>
</dbReference>
<gene>
    <name evidence="2" type="ORF">AVDCRST_MAG94-3108</name>
</gene>
<dbReference type="AlphaFoldDB" id="A0A6J4MCV3"/>
<organism evidence="2">
    <name type="scientific">uncultured Leptolyngbya sp</name>
    <dbReference type="NCBI Taxonomy" id="332963"/>
    <lineage>
        <taxon>Bacteria</taxon>
        <taxon>Bacillati</taxon>
        <taxon>Cyanobacteriota</taxon>
        <taxon>Cyanophyceae</taxon>
        <taxon>Leptolyngbyales</taxon>
        <taxon>Leptolyngbyaceae</taxon>
        <taxon>Leptolyngbya group</taxon>
        <taxon>Leptolyngbya</taxon>
        <taxon>environmental samples</taxon>
    </lineage>
</organism>
<dbReference type="EMBL" id="CADCTY010001096">
    <property type="protein sequence ID" value="CAA9356749.1"/>
    <property type="molecule type" value="Genomic_DNA"/>
</dbReference>
<name>A0A6J4MCV3_9CYAN</name>
<protein>
    <submittedName>
        <fullName evidence="2">Mobile element protein</fullName>
    </submittedName>
</protein>
<dbReference type="InterPro" id="IPR025668">
    <property type="entry name" value="Tnp_DDE_dom"/>
</dbReference>
<evidence type="ECO:0000259" key="1">
    <source>
        <dbReference type="Pfam" id="PF13612"/>
    </source>
</evidence>
<sequence>MTILIAFHQQRYRTFKHYYIEHVCVYWRDAFPRLVSYQRFVSWMPSALLPLCAYLKVWFGRCTGISFIDSTSLKVCHNRRIHQHQVFAKLAARGKTSIDWFFGFKLHLVVNEHGELLNLRLTPGNTDDRTPVVPLLKAMFGKVFADRGYVSGRLAQQLLKTWGITFFAKPRRNMKNQLMRLNDKLLARKRSIIESIIDQLKNISQIEHSRHRSAVNFLVNLLCGLIAYCHQPLAKPCP</sequence>
<dbReference type="NCBIfam" id="NF033520">
    <property type="entry name" value="transpos_IS982"/>
    <property type="match status" value="1"/>
</dbReference>
<reference evidence="2" key="1">
    <citation type="submission" date="2020-02" db="EMBL/GenBank/DDBJ databases">
        <authorList>
            <person name="Meier V. D."/>
        </authorList>
    </citation>
    <scope>NUCLEOTIDE SEQUENCE</scope>
    <source>
        <strain evidence="2">AVDCRST_MAG94</strain>
    </source>
</reference>
<evidence type="ECO:0000313" key="2">
    <source>
        <dbReference type="EMBL" id="CAA9356749.1"/>
    </source>
</evidence>
<accession>A0A6J4MCV3</accession>
<feature type="domain" description="Transposase DDE" evidence="1">
    <location>
        <begin position="60"/>
        <end position="213"/>
    </location>
</feature>